<comment type="similarity">
    <text evidence="1 2">Belongs to the outer membrane factor (OMF) (TC 1.B.17) family.</text>
</comment>
<proteinExistence type="inferred from homology"/>
<dbReference type="NCBIfam" id="TIGR01845">
    <property type="entry name" value="outer_NodT"/>
    <property type="match status" value="1"/>
</dbReference>
<keyword evidence="2" id="KW-0564">Palmitate</keyword>
<feature type="coiled-coil region" evidence="3">
    <location>
        <begin position="78"/>
        <end position="105"/>
    </location>
</feature>
<evidence type="ECO:0000313" key="5">
    <source>
        <dbReference type="EMBL" id="MFC5865206.1"/>
    </source>
</evidence>
<protein>
    <submittedName>
        <fullName evidence="5">Efflux transporter outer membrane subunit</fullName>
    </submittedName>
</protein>
<sequence length="491" mass="53020">MRPQRLIPLTLLSLAAIFTGCKVGPNYVRPQAAAPPAYQEAPPSADSSSPDAGQWKTATPSDADLKGDWWQLFSDPVLGHLEEQVATANQTLKAAEANFRAARSAIGVSKSYLAPTISVAPSIGAVRESANQPYVSQNNINGGEGSFELPVDLSYEVDLWGRIRRGITAAREQAQAASADLATARLSLQAELALDYFNLRATDAQIQLLNDTVKAYSEALKLTKDRYDEGVAPLSDVSQAQTQLDAAQVTLTDLANDRAAAQHAIAVLIGQPPADFHLDPLPHGNDSSILPAIPVGIPSQLLERRPDIASMERHMASANEQIGIAQAAYYPTLSLSATAGFLGTSALNWFTWPSRLWAVGPTLTQTLFDAGRRKSNVAIVRAQYDETVANYRQTVLTSFQQVEDNLAALRVLQQEAAQQHAATKSAEQTLDLFTTRYEGGVDTYLQVITSQTVALQNERNDIAIQLRRQQASVLLIKALGGGWTTQQLPPV</sequence>
<evidence type="ECO:0000256" key="3">
    <source>
        <dbReference type="SAM" id="Coils"/>
    </source>
</evidence>
<feature type="compositionally biased region" description="Low complexity" evidence="4">
    <location>
        <begin position="34"/>
        <end position="52"/>
    </location>
</feature>
<keyword evidence="2" id="KW-0449">Lipoprotein</keyword>
<organism evidence="5 6">
    <name type="scientific">Acidicapsa dinghuensis</name>
    <dbReference type="NCBI Taxonomy" id="2218256"/>
    <lineage>
        <taxon>Bacteria</taxon>
        <taxon>Pseudomonadati</taxon>
        <taxon>Acidobacteriota</taxon>
        <taxon>Terriglobia</taxon>
        <taxon>Terriglobales</taxon>
        <taxon>Acidobacteriaceae</taxon>
        <taxon>Acidicapsa</taxon>
    </lineage>
</organism>
<dbReference type="EMBL" id="JBHSPH010000017">
    <property type="protein sequence ID" value="MFC5865206.1"/>
    <property type="molecule type" value="Genomic_DNA"/>
</dbReference>
<keyword evidence="6" id="KW-1185">Reference proteome</keyword>
<dbReference type="InterPro" id="IPR003423">
    <property type="entry name" value="OMP_efflux"/>
</dbReference>
<dbReference type="PROSITE" id="PS51257">
    <property type="entry name" value="PROKAR_LIPOPROTEIN"/>
    <property type="match status" value="1"/>
</dbReference>
<accession>A0ABW1ELT0</accession>
<dbReference type="SUPFAM" id="SSF56954">
    <property type="entry name" value="Outer membrane efflux proteins (OEP)"/>
    <property type="match status" value="1"/>
</dbReference>
<name>A0ABW1ELT0_9BACT</name>
<evidence type="ECO:0000256" key="4">
    <source>
        <dbReference type="SAM" id="MobiDB-lite"/>
    </source>
</evidence>
<comment type="subcellular location">
    <subcellularLocation>
        <location evidence="2">Cell membrane</location>
        <topology evidence="2">Lipid-anchor</topology>
    </subcellularLocation>
</comment>
<dbReference type="Gene3D" id="1.20.1600.10">
    <property type="entry name" value="Outer membrane efflux proteins (OEP)"/>
    <property type="match status" value="1"/>
</dbReference>
<dbReference type="Gene3D" id="2.20.200.10">
    <property type="entry name" value="Outer membrane efflux proteins (OEP)"/>
    <property type="match status" value="1"/>
</dbReference>
<dbReference type="InterPro" id="IPR010131">
    <property type="entry name" value="MdtP/NodT-like"/>
</dbReference>
<dbReference type="RefSeq" id="WP_263342588.1">
    <property type="nucleotide sequence ID" value="NZ_JAGSYH010000013.1"/>
</dbReference>
<keyword evidence="2" id="KW-1134">Transmembrane beta strand</keyword>
<evidence type="ECO:0000256" key="2">
    <source>
        <dbReference type="RuleBase" id="RU362097"/>
    </source>
</evidence>
<reference evidence="6" key="1">
    <citation type="journal article" date="2019" name="Int. J. Syst. Evol. Microbiol.">
        <title>The Global Catalogue of Microorganisms (GCM) 10K type strain sequencing project: providing services to taxonomists for standard genome sequencing and annotation.</title>
        <authorList>
            <consortium name="The Broad Institute Genomics Platform"/>
            <consortium name="The Broad Institute Genome Sequencing Center for Infectious Disease"/>
            <person name="Wu L."/>
            <person name="Ma J."/>
        </authorList>
    </citation>
    <scope>NUCLEOTIDE SEQUENCE [LARGE SCALE GENOMIC DNA]</scope>
    <source>
        <strain evidence="6">JCM 4087</strain>
    </source>
</reference>
<gene>
    <name evidence="5" type="ORF">ACFPT7_23070</name>
</gene>
<dbReference type="PANTHER" id="PTHR30203">
    <property type="entry name" value="OUTER MEMBRANE CATION EFFLUX PROTEIN"/>
    <property type="match status" value="1"/>
</dbReference>
<keyword evidence="2" id="KW-0472">Membrane</keyword>
<feature type="region of interest" description="Disordered" evidence="4">
    <location>
        <begin position="34"/>
        <end position="62"/>
    </location>
</feature>
<dbReference type="PANTHER" id="PTHR30203:SF33">
    <property type="entry name" value="BLR4455 PROTEIN"/>
    <property type="match status" value="1"/>
</dbReference>
<keyword evidence="2" id="KW-0812">Transmembrane</keyword>
<evidence type="ECO:0000256" key="1">
    <source>
        <dbReference type="ARBA" id="ARBA00007613"/>
    </source>
</evidence>
<keyword evidence="3" id="KW-0175">Coiled coil</keyword>
<dbReference type="Proteomes" id="UP001596091">
    <property type="component" value="Unassembled WGS sequence"/>
</dbReference>
<comment type="caution">
    <text evidence="5">The sequence shown here is derived from an EMBL/GenBank/DDBJ whole genome shotgun (WGS) entry which is preliminary data.</text>
</comment>
<evidence type="ECO:0000313" key="6">
    <source>
        <dbReference type="Proteomes" id="UP001596091"/>
    </source>
</evidence>
<dbReference type="Pfam" id="PF02321">
    <property type="entry name" value="OEP"/>
    <property type="match status" value="2"/>
</dbReference>